<proteinExistence type="predicted"/>
<dbReference type="AlphaFoldDB" id="A0A840WNR9"/>
<dbReference type="SUPFAM" id="SSF81469">
    <property type="entry name" value="Bacterial aa3 type cytochrome c oxidase subunit IV"/>
    <property type="match status" value="1"/>
</dbReference>
<name>A0A840WNR9_9RHOB</name>
<reference evidence="3 4" key="1">
    <citation type="submission" date="2020-08" db="EMBL/GenBank/DDBJ databases">
        <title>Genomic Encyclopedia of Type Strains, Phase IV (KMG-IV): sequencing the most valuable type-strain genomes for metagenomic binning, comparative biology and taxonomic classification.</title>
        <authorList>
            <person name="Goeker M."/>
        </authorList>
    </citation>
    <scope>NUCLEOTIDE SEQUENCE [LARGE SCALE GENOMIC DNA]</scope>
    <source>
        <strain evidence="3 4">DSM 103377</strain>
    </source>
</reference>
<dbReference type="RefSeq" id="WP_184012586.1">
    <property type="nucleotide sequence ID" value="NZ_JACIJS010000008.1"/>
</dbReference>
<keyword evidence="1" id="KW-1133">Transmembrane helix</keyword>
<evidence type="ECO:0000313" key="3">
    <source>
        <dbReference type="EMBL" id="MBB5516708.1"/>
    </source>
</evidence>
<keyword evidence="4" id="KW-1185">Reference proteome</keyword>
<keyword evidence="1" id="KW-0472">Membrane</keyword>
<accession>A0A840WNR9</accession>
<organism evidence="3 4">
    <name type="scientific">Rubricella aquisinus</name>
    <dbReference type="NCBI Taxonomy" id="2028108"/>
    <lineage>
        <taxon>Bacteria</taxon>
        <taxon>Pseudomonadati</taxon>
        <taxon>Pseudomonadota</taxon>
        <taxon>Alphaproteobacteria</taxon>
        <taxon>Rhodobacterales</taxon>
        <taxon>Paracoccaceae</taxon>
        <taxon>Rubricella</taxon>
    </lineage>
</organism>
<comment type="caution">
    <text evidence="3">The sequence shown here is derived from an EMBL/GenBank/DDBJ whole genome shotgun (WGS) entry which is preliminary data.</text>
</comment>
<protein>
    <recommendedName>
        <fullName evidence="2">Cytochrome c oxidase subunit IV bacterial aa3 type domain-containing protein</fullName>
    </recommendedName>
</protein>
<gene>
    <name evidence="3" type="ORF">FHS89_002748</name>
</gene>
<keyword evidence="1" id="KW-0812">Transmembrane</keyword>
<evidence type="ECO:0000259" key="2">
    <source>
        <dbReference type="Pfam" id="PF07835"/>
    </source>
</evidence>
<feature type="transmembrane region" description="Helical" evidence="1">
    <location>
        <begin position="23"/>
        <end position="44"/>
    </location>
</feature>
<dbReference type="Gene3D" id="1.20.5.160">
    <property type="entry name" value="Bacterial aa3 type cytochrome c oxidase subunit IV"/>
    <property type="match status" value="1"/>
</dbReference>
<dbReference type="InterPro" id="IPR036596">
    <property type="entry name" value="Cyt-C_aa3_sf"/>
</dbReference>
<sequence length="46" mass="5108">MADQEHVHGTMDTSVQEKTFEGFIAWVIRIAAISIGVLIFLAIFNS</sequence>
<evidence type="ECO:0000313" key="4">
    <source>
        <dbReference type="Proteomes" id="UP000553766"/>
    </source>
</evidence>
<dbReference type="Proteomes" id="UP000553766">
    <property type="component" value="Unassembled WGS sequence"/>
</dbReference>
<feature type="domain" description="Cytochrome c oxidase subunit IV bacterial aa3 type" evidence="2">
    <location>
        <begin position="6"/>
        <end position="45"/>
    </location>
</feature>
<dbReference type="InterPro" id="IPR012422">
    <property type="entry name" value="Cyt_c_oxidase_su4_bac-aa3"/>
</dbReference>
<dbReference type="Pfam" id="PF07835">
    <property type="entry name" value="COX4_pro_2"/>
    <property type="match status" value="1"/>
</dbReference>
<evidence type="ECO:0000256" key="1">
    <source>
        <dbReference type="SAM" id="Phobius"/>
    </source>
</evidence>
<dbReference type="EMBL" id="JACIJS010000008">
    <property type="protein sequence ID" value="MBB5516708.1"/>
    <property type="molecule type" value="Genomic_DNA"/>
</dbReference>